<evidence type="ECO:0000313" key="1">
    <source>
        <dbReference type="EMBL" id="CAL1406100.1"/>
    </source>
</evidence>
<evidence type="ECO:0000313" key="2">
    <source>
        <dbReference type="Proteomes" id="UP001497516"/>
    </source>
</evidence>
<name>A0AAV2G976_9ROSI</name>
<dbReference type="InterPro" id="IPR021109">
    <property type="entry name" value="Peptidase_aspartic_dom_sf"/>
</dbReference>
<dbReference type="CDD" id="cd00303">
    <property type="entry name" value="retropepsin_like"/>
    <property type="match status" value="1"/>
</dbReference>
<dbReference type="EMBL" id="OZ034821">
    <property type="protein sequence ID" value="CAL1406100.1"/>
    <property type="molecule type" value="Genomic_DNA"/>
</dbReference>
<dbReference type="Proteomes" id="UP001497516">
    <property type="component" value="Chromosome 8"/>
</dbReference>
<proteinExistence type="predicted"/>
<dbReference type="Gene3D" id="2.40.70.10">
    <property type="entry name" value="Acid Proteases"/>
    <property type="match status" value="1"/>
</dbReference>
<dbReference type="SUPFAM" id="SSF50630">
    <property type="entry name" value="Acid proteases"/>
    <property type="match status" value="1"/>
</dbReference>
<sequence length="155" mass="16505">MDGHDSSDKDDAVVDVEAPIAEDLEVSLQALGYGSSTRSLQIPATAGRANLLVLIDTGSNHTFLSREKASELGCRLDSAPPIRVKVANEASLVSDSICTDFQWQMQGKQFGFAVRALELGSLNLVMGLDWVETAVADLGGRPRATAHPSLDPKLV</sequence>
<protein>
    <submittedName>
        <fullName evidence="1">Uncharacterized protein</fullName>
    </submittedName>
</protein>
<keyword evidence="2" id="KW-1185">Reference proteome</keyword>
<reference evidence="1 2" key="1">
    <citation type="submission" date="2024-04" db="EMBL/GenBank/DDBJ databases">
        <authorList>
            <person name="Fracassetti M."/>
        </authorList>
    </citation>
    <scope>NUCLEOTIDE SEQUENCE [LARGE SCALE GENOMIC DNA]</scope>
</reference>
<organism evidence="1 2">
    <name type="scientific">Linum trigynum</name>
    <dbReference type="NCBI Taxonomy" id="586398"/>
    <lineage>
        <taxon>Eukaryota</taxon>
        <taxon>Viridiplantae</taxon>
        <taxon>Streptophyta</taxon>
        <taxon>Embryophyta</taxon>
        <taxon>Tracheophyta</taxon>
        <taxon>Spermatophyta</taxon>
        <taxon>Magnoliopsida</taxon>
        <taxon>eudicotyledons</taxon>
        <taxon>Gunneridae</taxon>
        <taxon>Pentapetalae</taxon>
        <taxon>rosids</taxon>
        <taxon>fabids</taxon>
        <taxon>Malpighiales</taxon>
        <taxon>Linaceae</taxon>
        <taxon>Linum</taxon>
    </lineage>
</organism>
<dbReference type="AlphaFoldDB" id="A0AAV2G976"/>
<gene>
    <name evidence="1" type="ORF">LTRI10_LOCUS45849</name>
</gene>
<accession>A0AAV2G976</accession>
<dbReference type="Pfam" id="PF08284">
    <property type="entry name" value="RVP_2"/>
    <property type="match status" value="1"/>
</dbReference>